<keyword evidence="1" id="KW-0812">Transmembrane</keyword>
<protein>
    <submittedName>
        <fullName evidence="2">Uncharacterized protein</fullName>
    </submittedName>
</protein>
<evidence type="ECO:0000256" key="1">
    <source>
        <dbReference type="SAM" id="Phobius"/>
    </source>
</evidence>
<name>A0AAD5GBB0_AMBAR</name>
<dbReference type="Proteomes" id="UP001206925">
    <property type="component" value="Unassembled WGS sequence"/>
</dbReference>
<keyword evidence="1" id="KW-0472">Membrane</keyword>
<dbReference type="AlphaFoldDB" id="A0AAD5GBB0"/>
<comment type="caution">
    <text evidence="2">The sequence shown here is derived from an EMBL/GenBank/DDBJ whole genome shotgun (WGS) entry which is preliminary data.</text>
</comment>
<evidence type="ECO:0000313" key="2">
    <source>
        <dbReference type="EMBL" id="KAI7735159.1"/>
    </source>
</evidence>
<keyword evidence="1" id="KW-1133">Transmembrane helix</keyword>
<proteinExistence type="predicted"/>
<reference evidence="2" key="1">
    <citation type="submission" date="2022-06" db="EMBL/GenBank/DDBJ databases">
        <title>Uncovering the hologenomic basis of an extraordinary plant invasion.</title>
        <authorList>
            <person name="Bieker V.C."/>
            <person name="Martin M.D."/>
            <person name="Gilbert T."/>
            <person name="Hodgins K."/>
            <person name="Battlay P."/>
            <person name="Petersen B."/>
            <person name="Wilson J."/>
        </authorList>
    </citation>
    <scope>NUCLEOTIDE SEQUENCE</scope>
    <source>
        <strain evidence="2">AA19_3_7</strain>
        <tissue evidence="2">Leaf</tissue>
    </source>
</reference>
<accession>A0AAD5GBB0</accession>
<dbReference type="EMBL" id="JAMZMK010009547">
    <property type="protein sequence ID" value="KAI7735159.1"/>
    <property type="molecule type" value="Genomic_DNA"/>
</dbReference>
<keyword evidence="3" id="KW-1185">Reference proteome</keyword>
<dbReference type="Gene3D" id="1.20.1110.10">
    <property type="entry name" value="Calcium-transporting ATPase, transmembrane domain"/>
    <property type="match status" value="1"/>
</dbReference>
<organism evidence="2 3">
    <name type="scientific">Ambrosia artemisiifolia</name>
    <name type="common">Common ragweed</name>
    <dbReference type="NCBI Taxonomy" id="4212"/>
    <lineage>
        <taxon>Eukaryota</taxon>
        <taxon>Viridiplantae</taxon>
        <taxon>Streptophyta</taxon>
        <taxon>Embryophyta</taxon>
        <taxon>Tracheophyta</taxon>
        <taxon>Spermatophyta</taxon>
        <taxon>Magnoliopsida</taxon>
        <taxon>eudicotyledons</taxon>
        <taxon>Gunneridae</taxon>
        <taxon>Pentapetalae</taxon>
        <taxon>asterids</taxon>
        <taxon>campanulids</taxon>
        <taxon>Asterales</taxon>
        <taxon>Asteraceae</taxon>
        <taxon>Asteroideae</taxon>
        <taxon>Heliantheae alliance</taxon>
        <taxon>Heliantheae</taxon>
        <taxon>Ambrosia</taxon>
    </lineage>
</organism>
<evidence type="ECO:0000313" key="3">
    <source>
        <dbReference type="Proteomes" id="UP001206925"/>
    </source>
</evidence>
<gene>
    <name evidence="2" type="ORF">M8C21_005913</name>
</gene>
<feature type="transmembrane region" description="Helical" evidence="1">
    <location>
        <begin position="102"/>
        <end position="125"/>
    </location>
</feature>
<sequence>MEKAGSCFGTCGFAVGIWCQEFFASFPSGIERPVKTWQSSIGVPETSIMTAELLQRLFIDQQDQTSGSKAQLSKVTNECTNIESRINCNNYTTRQQKTGNQLWLYLSPFMILIIAILNDSTIMMISTDRVKPSRLLDLWRLNDQTGIQ</sequence>